<proteinExistence type="predicted"/>
<keyword evidence="1" id="KW-1133">Transmembrane helix</keyword>
<organism evidence="2 3">
    <name type="scientific">Boletus edulis BED1</name>
    <dbReference type="NCBI Taxonomy" id="1328754"/>
    <lineage>
        <taxon>Eukaryota</taxon>
        <taxon>Fungi</taxon>
        <taxon>Dikarya</taxon>
        <taxon>Basidiomycota</taxon>
        <taxon>Agaricomycotina</taxon>
        <taxon>Agaricomycetes</taxon>
        <taxon>Agaricomycetidae</taxon>
        <taxon>Boletales</taxon>
        <taxon>Boletineae</taxon>
        <taxon>Boletaceae</taxon>
        <taxon>Boletoideae</taxon>
        <taxon>Boletus</taxon>
    </lineage>
</organism>
<keyword evidence="1" id="KW-0472">Membrane</keyword>
<sequence length="138" mass="15061">MVLVAVRALIKVPSNKCSSVINIEILKRFLRWIVKASEGITSKTNTIIQGSALKCLDEREVEIGNQILISVVVVYWQPICGLFLTILALILVTITSISTWVAMVIILIMIATRSGSTWVLVFAVVIAPISVSINSVPI</sequence>
<evidence type="ECO:0000256" key="1">
    <source>
        <dbReference type="SAM" id="Phobius"/>
    </source>
</evidence>
<feature type="transmembrane region" description="Helical" evidence="1">
    <location>
        <begin position="117"/>
        <end position="136"/>
    </location>
</feature>
<dbReference type="EMBL" id="WHUW01000044">
    <property type="protein sequence ID" value="KAF8432023.1"/>
    <property type="molecule type" value="Genomic_DNA"/>
</dbReference>
<evidence type="ECO:0000313" key="2">
    <source>
        <dbReference type="EMBL" id="KAF8432023.1"/>
    </source>
</evidence>
<dbReference type="Proteomes" id="UP001194468">
    <property type="component" value="Unassembled WGS sequence"/>
</dbReference>
<name>A0AAD4BJS1_BOLED</name>
<reference evidence="2" key="2">
    <citation type="journal article" date="2020" name="Nat. Commun.">
        <title>Large-scale genome sequencing of mycorrhizal fungi provides insights into the early evolution of symbiotic traits.</title>
        <authorList>
            <person name="Miyauchi S."/>
            <person name="Kiss E."/>
            <person name="Kuo A."/>
            <person name="Drula E."/>
            <person name="Kohler A."/>
            <person name="Sanchez-Garcia M."/>
            <person name="Morin E."/>
            <person name="Andreopoulos B."/>
            <person name="Barry K.W."/>
            <person name="Bonito G."/>
            <person name="Buee M."/>
            <person name="Carver A."/>
            <person name="Chen C."/>
            <person name="Cichocki N."/>
            <person name="Clum A."/>
            <person name="Culley D."/>
            <person name="Crous P.W."/>
            <person name="Fauchery L."/>
            <person name="Girlanda M."/>
            <person name="Hayes R.D."/>
            <person name="Keri Z."/>
            <person name="LaButti K."/>
            <person name="Lipzen A."/>
            <person name="Lombard V."/>
            <person name="Magnuson J."/>
            <person name="Maillard F."/>
            <person name="Murat C."/>
            <person name="Nolan M."/>
            <person name="Ohm R.A."/>
            <person name="Pangilinan J."/>
            <person name="Pereira M.F."/>
            <person name="Perotto S."/>
            <person name="Peter M."/>
            <person name="Pfister S."/>
            <person name="Riley R."/>
            <person name="Sitrit Y."/>
            <person name="Stielow J.B."/>
            <person name="Szollosi G."/>
            <person name="Zifcakova L."/>
            <person name="Stursova M."/>
            <person name="Spatafora J.W."/>
            <person name="Tedersoo L."/>
            <person name="Vaario L.M."/>
            <person name="Yamada A."/>
            <person name="Yan M."/>
            <person name="Wang P."/>
            <person name="Xu J."/>
            <person name="Bruns T."/>
            <person name="Baldrian P."/>
            <person name="Vilgalys R."/>
            <person name="Dunand C."/>
            <person name="Henrissat B."/>
            <person name="Grigoriev I.V."/>
            <person name="Hibbett D."/>
            <person name="Nagy L.G."/>
            <person name="Martin F.M."/>
        </authorList>
    </citation>
    <scope>NUCLEOTIDE SEQUENCE</scope>
    <source>
        <strain evidence="2">BED1</strain>
    </source>
</reference>
<feature type="transmembrane region" description="Helical" evidence="1">
    <location>
        <begin position="82"/>
        <end position="110"/>
    </location>
</feature>
<gene>
    <name evidence="2" type="ORF">L210DRAFT_934213</name>
</gene>
<comment type="caution">
    <text evidence="2">The sequence shown here is derived from an EMBL/GenBank/DDBJ whole genome shotgun (WGS) entry which is preliminary data.</text>
</comment>
<dbReference type="AlphaFoldDB" id="A0AAD4BJS1"/>
<protein>
    <submittedName>
        <fullName evidence="2">Uncharacterized protein</fullName>
    </submittedName>
</protein>
<keyword evidence="3" id="KW-1185">Reference proteome</keyword>
<reference evidence="2" key="1">
    <citation type="submission" date="2019-10" db="EMBL/GenBank/DDBJ databases">
        <authorList>
            <consortium name="DOE Joint Genome Institute"/>
            <person name="Kuo A."/>
            <person name="Miyauchi S."/>
            <person name="Kiss E."/>
            <person name="Drula E."/>
            <person name="Kohler A."/>
            <person name="Sanchez-Garcia M."/>
            <person name="Andreopoulos B."/>
            <person name="Barry K.W."/>
            <person name="Bonito G."/>
            <person name="Buee M."/>
            <person name="Carver A."/>
            <person name="Chen C."/>
            <person name="Cichocki N."/>
            <person name="Clum A."/>
            <person name="Culley D."/>
            <person name="Crous P.W."/>
            <person name="Fauchery L."/>
            <person name="Girlanda M."/>
            <person name="Hayes R."/>
            <person name="Keri Z."/>
            <person name="LaButti K."/>
            <person name="Lipzen A."/>
            <person name="Lombard V."/>
            <person name="Magnuson J."/>
            <person name="Maillard F."/>
            <person name="Morin E."/>
            <person name="Murat C."/>
            <person name="Nolan M."/>
            <person name="Ohm R."/>
            <person name="Pangilinan J."/>
            <person name="Pereira M."/>
            <person name="Perotto S."/>
            <person name="Peter M."/>
            <person name="Riley R."/>
            <person name="Sitrit Y."/>
            <person name="Stielow B."/>
            <person name="Szollosi G."/>
            <person name="Zifcakova L."/>
            <person name="Stursova M."/>
            <person name="Spatafora J.W."/>
            <person name="Tedersoo L."/>
            <person name="Vaario L.-M."/>
            <person name="Yamada A."/>
            <person name="Yan M."/>
            <person name="Wang P."/>
            <person name="Xu J."/>
            <person name="Bruns T."/>
            <person name="Baldrian P."/>
            <person name="Vilgalys R."/>
            <person name="Henrissat B."/>
            <person name="Grigoriev I.V."/>
            <person name="Hibbett D."/>
            <person name="Nagy L.G."/>
            <person name="Martin F.M."/>
        </authorList>
    </citation>
    <scope>NUCLEOTIDE SEQUENCE</scope>
    <source>
        <strain evidence="2">BED1</strain>
    </source>
</reference>
<keyword evidence="1" id="KW-0812">Transmembrane</keyword>
<accession>A0AAD4BJS1</accession>
<evidence type="ECO:0000313" key="3">
    <source>
        <dbReference type="Proteomes" id="UP001194468"/>
    </source>
</evidence>